<gene>
    <name evidence="2" type="ORF">MtrunA17_Chr8g0390051</name>
</gene>
<keyword evidence="1" id="KW-0472">Membrane</keyword>
<comment type="caution">
    <text evidence="2">The sequence shown here is derived from an EMBL/GenBank/DDBJ whole genome shotgun (WGS) entry which is preliminary data.</text>
</comment>
<feature type="transmembrane region" description="Helical" evidence="1">
    <location>
        <begin position="20"/>
        <end position="37"/>
    </location>
</feature>
<dbReference type="EMBL" id="PSQE01000008">
    <property type="protein sequence ID" value="RHN43636.1"/>
    <property type="molecule type" value="Genomic_DNA"/>
</dbReference>
<dbReference type="OrthoDB" id="1928179at2759"/>
<dbReference type="Gramene" id="rna50245">
    <property type="protein sequence ID" value="RHN43636.1"/>
    <property type="gene ID" value="gene50245"/>
</dbReference>
<dbReference type="PANTHER" id="PTHR33700">
    <property type="entry name" value="MYB-LIKE PROTEIN X"/>
    <property type="match status" value="1"/>
</dbReference>
<sequence length="238" mass="26963">MEYQSFGRYQKPKGSNIKQVLKLMIVLAICVWLLYQINHTETKNYSSQTKFAVGSGAKFFGRKGIMSQSDERAFPDSGKVDSVGEVADEFKSDDNEKEVQLRELQNDMHVGMNAKPKFSLKVKDEDIEENGIKEKGNIKMQKNVVESGVNDDEETNAVQSFRDENGVPPDVTEENFSTFSKVNWLKKINIYEVAYGEDNEVDMNLDELMNSATVDEEINAGSTTNVFTSGLQSRNKWR</sequence>
<protein>
    <recommendedName>
        <fullName evidence="3">Transmembrane protein</fullName>
    </recommendedName>
</protein>
<organism evidence="2">
    <name type="scientific">Medicago truncatula</name>
    <name type="common">Barrel medic</name>
    <name type="synonym">Medicago tribuloides</name>
    <dbReference type="NCBI Taxonomy" id="3880"/>
    <lineage>
        <taxon>Eukaryota</taxon>
        <taxon>Viridiplantae</taxon>
        <taxon>Streptophyta</taxon>
        <taxon>Embryophyta</taxon>
        <taxon>Tracheophyta</taxon>
        <taxon>Spermatophyta</taxon>
        <taxon>Magnoliopsida</taxon>
        <taxon>eudicotyledons</taxon>
        <taxon>Gunneridae</taxon>
        <taxon>Pentapetalae</taxon>
        <taxon>rosids</taxon>
        <taxon>fabids</taxon>
        <taxon>Fabales</taxon>
        <taxon>Fabaceae</taxon>
        <taxon>Papilionoideae</taxon>
        <taxon>50 kb inversion clade</taxon>
        <taxon>NPAAA clade</taxon>
        <taxon>Hologalegina</taxon>
        <taxon>IRL clade</taxon>
        <taxon>Trifolieae</taxon>
        <taxon>Medicago</taxon>
    </lineage>
</organism>
<name>A0A396GR48_MEDTR</name>
<proteinExistence type="predicted"/>
<keyword evidence="1" id="KW-0812">Transmembrane</keyword>
<evidence type="ECO:0000313" key="2">
    <source>
        <dbReference type="EMBL" id="RHN43636.1"/>
    </source>
</evidence>
<dbReference type="PANTHER" id="PTHR33700:SF30">
    <property type="entry name" value="PROTEIN, PUTATIVE-RELATED"/>
    <property type="match status" value="1"/>
</dbReference>
<evidence type="ECO:0000256" key="1">
    <source>
        <dbReference type="SAM" id="Phobius"/>
    </source>
</evidence>
<reference evidence="2" key="1">
    <citation type="journal article" date="2018" name="Nat. Plants">
        <title>Whole-genome landscape of Medicago truncatula symbiotic genes.</title>
        <authorList>
            <person name="Pecrix Y."/>
            <person name="Gamas P."/>
            <person name="Carrere S."/>
        </authorList>
    </citation>
    <scope>NUCLEOTIDE SEQUENCE</scope>
    <source>
        <tissue evidence="2">Leaves</tissue>
    </source>
</reference>
<keyword evidence="1" id="KW-1133">Transmembrane helix</keyword>
<dbReference type="Proteomes" id="UP000265566">
    <property type="component" value="Chromosome 8"/>
</dbReference>
<dbReference type="AlphaFoldDB" id="A0A396GR48"/>
<accession>A0A396GR48</accession>
<evidence type="ECO:0008006" key="3">
    <source>
        <dbReference type="Google" id="ProtNLM"/>
    </source>
</evidence>